<dbReference type="OrthoDB" id="9776669at2"/>
<organism evidence="2 3">
    <name type="scientific">Thalassobacillus cyri</name>
    <dbReference type="NCBI Taxonomy" id="571932"/>
    <lineage>
        <taxon>Bacteria</taxon>
        <taxon>Bacillati</taxon>
        <taxon>Bacillota</taxon>
        <taxon>Bacilli</taxon>
        <taxon>Bacillales</taxon>
        <taxon>Bacillaceae</taxon>
        <taxon>Thalassobacillus</taxon>
    </lineage>
</organism>
<feature type="chain" id="PRO_5011650745" evidence="1">
    <location>
        <begin position="26"/>
        <end position="333"/>
    </location>
</feature>
<proteinExistence type="predicted"/>
<dbReference type="NCBIfam" id="TIGR02122">
    <property type="entry name" value="TRAP_TAXI"/>
    <property type="match status" value="1"/>
</dbReference>
<dbReference type="Gene3D" id="3.40.190.10">
    <property type="entry name" value="Periplasmic binding protein-like II"/>
    <property type="match status" value="2"/>
</dbReference>
<protein>
    <submittedName>
        <fullName evidence="2">TRAP transporter solute receptor, TAXI family</fullName>
    </submittedName>
</protein>
<sequence length="333" mass="36047">MKKLFISGVLLILLLIVTACGSSGASGDGLEAPDKFLKIGSGPMGSGWYPITTALSEVYMDEFAGLNVSQVEGGSASNLKALQIGDIQYGIHYTSDYADALKGTGSFDKKMDQVAALGSLYPVYQTIATLAENDEINRVEDIVDKHIFLGPKGGGGPVAFWRMMEEYGIDAQTIEEAGGEVSYGNYNDGASMLKDGVVDVFVGGGAPQVTSLQEIEVTKPIKVIPLDEEKLKSISEKDLGISYDNLPGGTYEGLDKEIPTYTLVAMFSVRKDLEESYVYNLTKIFWENQGAFESQIPQRAKNFTLDTVLDGINPDTLHPGAKKFYKEEGVLDK</sequence>
<dbReference type="PROSITE" id="PS51257">
    <property type="entry name" value="PROKAR_LIPOPROTEIN"/>
    <property type="match status" value="1"/>
</dbReference>
<keyword evidence="3" id="KW-1185">Reference proteome</keyword>
<feature type="signal peptide" evidence="1">
    <location>
        <begin position="1"/>
        <end position="25"/>
    </location>
</feature>
<dbReference type="Pfam" id="PF16868">
    <property type="entry name" value="NMT1_3"/>
    <property type="match status" value="1"/>
</dbReference>
<accession>A0A1H4GZ83</accession>
<dbReference type="AlphaFoldDB" id="A0A1H4GZ83"/>
<gene>
    <name evidence="2" type="ORF">SAMN05421743_12033</name>
</gene>
<dbReference type="RefSeq" id="WP_093046380.1">
    <property type="nucleotide sequence ID" value="NZ_FNQR01000020.1"/>
</dbReference>
<evidence type="ECO:0000313" key="2">
    <source>
        <dbReference type="EMBL" id="SEB14661.1"/>
    </source>
</evidence>
<evidence type="ECO:0000313" key="3">
    <source>
        <dbReference type="Proteomes" id="UP000198584"/>
    </source>
</evidence>
<dbReference type="STRING" id="571932.SAMN05421743_12033"/>
<dbReference type="Proteomes" id="UP000198584">
    <property type="component" value="Unassembled WGS sequence"/>
</dbReference>
<dbReference type="PANTHER" id="PTHR42941">
    <property type="entry name" value="SLL1037 PROTEIN"/>
    <property type="match status" value="1"/>
</dbReference>
<name>A0A1H4GZ83_9BACI</name>
<keyword evidence="2" id="KW-0675">Receptor</keyword>
<keyword evidence="1" id="KW-0732">Signal</keyword>
<reference evidence="2 3" key="1">
    <citation type="submission" date="2016-10" db="EMBL/GenBank/DDBJ databases">
        <authorList>
            <person name="de Groot N.N."/>
        </authorList>
    </citation>
    <scope>NUCLEOTIDE SEQUENCE [LARGE SCALE GENOMIC DNA]</scope>
    <source>
        <strain evidence="2 3">CCM7597</strain>
    </source>
</reference>
<dbReference type="InterPro" id="IPR011852">
    <property type="entry name" value="TRAP_TAXI"/>
</dbReference>
<dbReference type="SUPFAM" id="SSF53850">
    <property type="entry name" value="Periplasmic binding protein-like II"/>
    <property type="match status" value="1"/>
</dbReference>
<dbReference type="EMBL" id="FNQR01000020">
    <property type="protein sequence ID" value="SEB14661.1"/>
    <property type="molecule type" value="Genomic_DNA"/>
</dbReference>
<dbReference type="PANTHER" id="PTHR42941:SF1">
    <property type="entry name" value="SLL1037 PROTEIN"/>
    <property type="match status" value="1"/>
</dbReference>
<evidence type="ECO:0000256" key="1">
    <source>
        <dbReference type="SAM" id="SignalP"/>
    </source>
</evidence>